<feature type="transmembrane region" description="Helical" evidence="1">
    <location>
        <begin position="487"/>
        <end position="507"/>
    </location>
</feature>
<evidence type="ECO:0000256" key="2">
    <source>
        <dbReference type="SAM" id="SignalP"/>
    </source>
</evidence>
<gene>
    <name evidence="3" type="ORF">BGZ70_005859</name>
</gene>
<dbReference type="Proteomes" id="UP000738359">
    <property type="component" value="Unassembled WGS sequence"/>
</dbReference>
<keyword evidence="1" id="KW-1133">Transmembrane helix</keyword>
<sequence length="541" mass="59958">MFVPWSFFQMYLFFFFLQILLSSALGGALALYSRSSQGYAHSIRWIRQGGYVEMFRALGTSRRKSPETAIKTLSMVVFLSVLISIADTGAKVFVKQAIRQTNDAIQIIETTPFIKADTVAKIEGWTTTVGPGKSIVDALTMAINYTRNIPDARPGQKYIPLQYPYESACDRLNFFAVRPRHTHLQISSNGCANLSITGDDLSGANVSRSYVTRRSEDRGTVVLPGRYEVEGIGGNILTGAMSADMISYVRIYAPDGRGCYTADMHRNQVAPTQSGPTHPPTTLVTKCLYATGEIITLSSTSVRFSVPRLKSFQKVTALIFDQKDDLLVGMEQSISEGLFSRLAANVFDGIQVMEVKVVGTEVRALTCAARRASKNGTTYLRCSYTITAAVLTKPQAMLPEISVRRAGNPYAPHARYSVDISIEHLPYANSSSLSHPRYAMSSFMNASRDAATYFASLGQNFNIDWKDRKIIFIFETADQQKGYEIPLWLFTTVIALMAGSLALVLLVEVSIDTKFKRSLHWMVSKELEPTLGRKAPTLMKF</sequence>
<organism evidence="3 4">
    <name type="scientific">Mortierella alpina</name>
    <name type="common">Oleaginous fungus</name>
    <name type="synonym">Mortierella renispora</name>
    <dbReference type="NCBI Taxonomy" id="64518"/>
    <lineage>
        <taxon>Eukaryota</taxon>
        <taxon>Fungi</taxon>
        <taxon>Fungi incertae sedis</taxon>
        <taxon>Mucoromycota</taxon>
        <taxon>Mortierellomycotina</taxon>
        <taxon>Mortierellomycetes</taxon>
        <taxon>Mortierellales</taxon>
        <taxon>Mortierellaceae</taxon>
        <taxon>Mortierella</taxon>
    </lineage>
</organism>
<name>A0A9P6M467_MORAP</name>
<keyword evidence="4" id="KW-1185">Reference proteome</keyword>
<proteinExistence type="predicted"/>
<evidence type="ECO:0000313" key="4">
    <source>
        <dbReference type="Proteomes" id="UP000738359"/>
    </source>
</evidence>
<comment type="caution">
    <text evidence="3">The sequence shown here is derived from an EMBL/GenBank/DDBJ whole genome shotgun (WGS) entry which is preliminary data.</text>
</comment>
<evidence type="ECO:0000313" key="3">
    <source>
        <dbReference type="EMBL" id="KAF9964826.1"/>
    </source>
</evidence>
<protein>
    <submittedName>
        <fullName evidence="3">Uncharacterized protein</fullName>
    </submittedName>
</protein>
<feature type="chain" id="PRO_5040122538" evidence="2">
    <location>
        <begin position="31"/>
        <end position="541"/>
    </location>
</feature>
<evidence type="ECO:0000256" key="1">
    <source>
        <dbReference type="SAM" id="Phobius"/>
    </source>
</evidence>
<dbReference type="AlphaFoldDB" id="A0A9P6M467"/>
<dbReference type="EMBL" id="JAAAHY010000318">
    <property type="protein sequence ID" value="KAF9964826.1"/>
    <property type="molecule type" value="Genomic_DNA"/>
</dbReference>
<keyword evidence="1" id="KW-0812">Transmembrane</keyword>
<dbReference type="OrthoDB" id="2405755at2759"/>
<feature type="signal peptide" evidence="2">
    <location>
        <begin position="1"/>
        <end position="30"/>
    </location>
</feature>
<reference evidence="3" key="1">
    <citation type="journal article" date="2020" name="Fungal Divers.">
        <title>Resolving the Mortierellaceae phylogeny through synthesis of multi-gene phylogenetics and phylogenomics.</title>
        <authorList>
            <person name="Vandepol N."/>
            <person name="Liber J."/>
            <person name="Desiro A."/>
            <person name="Na H."/>
            <person name="Kennedy M."/>
            <person name="Barry K."/>
            <person name="Grigoriev I.V."/>
            <person name="Miller A.N."/>
            <person name="O'Donnell K."/>
            <person name="Stajich J.E."/>
            <person name="Bonito G."/>
        </authorList>
    </citation>
    <scope>NUCLEOTIDE SEQUENCE</scope>
    <source>
        <strain evidence="3">CK1249</strain>
    </source>
</reference>
<keyword evidence="2" id="KW-0732">Signal</keyword>
<accession>A0A9P6M467</accession>
<keyword evidence="1" id="KW-0472">Membrane</keyword>